<name>A0A834DUP0_9CHIR</name>
<comment type="caution">
    <text evidence="1">The sequence shown here is derived from an EMBL/GenBank/DDBJ whole genome shotgun (WGS) entry which is preliminary data.</text>
</comment>
<gene>
    <name evidence="1" type="ORF">HJG60_012162</name>
</gene>
<sequence length="131" mass="14856">MGNIVIVSTMMTTTTTPKRSRYGDVPSPCSGVRAGLRQTFQCVKLLFGIFSFSVPSHDSLPHSFSILYLYTTLYRLGEWDGEKQIGLLSRLKVFIFQNSVYSSLEFQNFTHTSLTFPPSGWQSSMKKKKKL</sequence>
<dbReference type="EMBL" id="JABVXQ010000009">
    <property type="protein sequence ID" value="KAF6090772.1"/>
    <property type="molecule type" value="Genomic_DNA"/>
</dbReference>
<evidence type="ECO:0000313" key="1">
    <source>
        <dbReference type="EMBL" id="KAF6090772.1"/>
    </source>
</evidence>
<reference evidence="1 2" key="1">
    <citation type="journal article" date="2020" name="Nature">
        <title>Six reference-quality genomes reveal evolution of bat adaptations.</title>
        <authorList>
            <person name="Jebb D."/>
            <person name="Huang Z."/>
            <person name="Pippel M."/>
            <person name="Hughes G.M."/>
            <person name="Lavrichenko K."/>
            <person name="Devanna P."/>
            <person name="Winkler S."/>
            <person name="Jermiin L.S."/>
            <person name="Skirmuntt E.C."/>
            <person name="Katzourakis A."/>
            <person name="Burkitt-Gray L."/>
            <person name="Ray D.A."/>
            <person name="Sullivan K.A.M."/>
            <person name="Roscito J.G."/>
            <person name="Kirilenko B.M."/>
            <person name="Davalos L.M."/>
            <person name="Corthals A.P."/>
            <person name="Power M.L."/>
            <person name="Jones G."/>
            <person name="Ransome R.D."/>
            <person name="Dechmann D.K.N."/>
            <person name="Locatelli A.G."/>
            <person name="Puechmaille S.J."/>
            <person name="Fedrigo O."/>
            <person name="Jarvis E.D."/>
            <person name="Hiller M."/>
            <person name="Vernes S.C."/>
            <person name="Myers E.W."/>
            <person name="Teeling E.C."/>
        </authorList>
    </citation>
    <scope>NUCLEOTIDE SEQUENCE [LARGE SCALE GENOMIC DNA]</scope>
    <source>
        <strain evidence="1">Bat1K_MPI-CBG_1</strain>
    </source>
</reference>
<organism evidence="1 2">
    <name type="scientific">Phyllostomus discolor</name>
    <name type="common">pale spear-nosed bat</name>
    <dbReference type="NCBI Taxonomy" id="89673"/>
    <lineage>
        <taxon>Eukaryota</taxon>
        <taxon>Metazoa</taxon>
        <taxon>Chordata</taxon>
        <taxon>Craniata</taxon>
        <taxon>Vertebrata</taxon>
        <taxon>Euteleostomi</taxon>
        <taxon>Mammalia</taxon>
        <taxon>Eutheria</taxon>
        <taxon>Laurasiatheria</taxon>
        <taxon>Chiroptera</taxon>
        <taxon>Yangochiroptera</taxon>
        <taxon>Phyllostomidae</taxon>
        <taxon>Phyllostominae</taxon>
        <taxon>Phyllostomus</taxon>
    </lineage>
</organism>
<protein>
    <submittedName>
        <fullName evidence="1">Uncharacterized protein</fullName>
    </submittedName>
</protein>
<proteinExistence type="predicted"/>
<accession>A0A834DUP0</accession>
<dbReference type="AlphaFoldDB" id="A0A834DUP0"/>
<dbReference type="Proteomes" id="UP000664940">
    <property type="component" value="Unassembled WGS sequence"/>
</dbReference>
<evidence type="ECO:0000313" key="2">
    <source>
        <dbReference type="Proteomes" id="UP000664940"/>
    </source>
</evidence>